<protein>
    <submittedName>
        <fullName evidence="1">Uncharacterized protein</fullName>
    </submittedName>
</protein>
<evidence type="ECO:0000313" key="1">
    <source>
        <dbReference type="EMBL" id="PWB04383.1"/>
    </source>
</evidence>
<evidence type="ECO:0000313" key="2">
    <source>
        <dbReference type="Proteomes" id="UP000244905"/>
    </source>
</evidence>
<reference evidence="2" key="1">
    <citation type="submission" date="2018-02" db="EMBL/GenBank/DDBJ databases">
        <authorList>
            <person name="Clavel T."/>
            <person name="Strowig T."/>
        </authorList>
    </citation>
    <scope>NUCLEOTIDE SEQUENCE [LARGE SCALE GENOMIC DNA]</scope>
    <source>
        <strain evidence="2">DSM 103720</strain>
    </source>
</reference>
<keyword evidence="2" id="KW-1185">Reference proteome</keyword>
<dbReference type="Proteomes" id="UP000244905">
    <property type="component" value="Unassembled WGS sequence"/>
</dbReference>
<comment type="caution">
    <text evidence="1">The sequence shown here is derived from an EMBL/GenBank/DDBJ whole genome shotgun (WGS) entry which is preliminary data.</text>
</comment>
<proteinExistence type="predicted"/>
<name>A0A2V1IMK6_9BACT</name>
<organism evidence="1 2">
    <name type="scientific">Duncaniella muris</name>
    <dbReference type="NCBI Taxonomy" id="2094150"/>
    <lineage>
        <taxon>Bacteria</taxon>
        <taxon>Pseudomonadati</taxon>
        <taxon>Bacteroidota</taxon>
        <taxon>Bacteroidia</taxon>
        <taxon>Bacteroidales</taxon>
        <taxon>Muribaculaceae</taxon>
        <taxon>Duncaniella</taxon>
    </lineage>
</organism>
<dbReference type="AlphaFoldDB" id="A0A2V1IMK6"/>
<accession>A0A2V1IMK6</accession>
<gene>
    <name evidence="1" type="ORF">C5O23_00220</name>
</gene>
<dbReference type="RefSeq" id="WP_107030939.1">
    <property type="nucleotide sequence ID" value="NZ_PUEC01000001.1"/>
</dbReference>
<sequence length="66" mass="7530">MASNHEIFYAICSLFNEGEVVVSKDIVCKVIDAARHTFPEFVICTGRYDSDKKTHVLYVDNFKDAK</sequence>
<dbReference type="GeneID" id="82524772"/>
<dbReference type="EMBL" id="PUEC01000001">
    <property type="protein sequence ID" value="PWB04383.1"/>
    <property type="molecule type" value="Genomic_DNA"/>
</dbReference>